<evidence type="ECO:0000313" key="5">
    <source>
        <dbReference type="EMBL" id="CAH0371183.1"/>
    </source>
</evidence>
<comment type="caution">
    <text evidence="5">The sequence shown here is derived from an EMBL/GenBank/DDBJ whole genome shotgun (WGS) entry which is preliminary data.</text>
</comment>
<feature type="compositionally biased region" description="Acidic residues" evidence="4">
    <location>
        <begin position="1535"/>
        <end position="1550"/>
    </location>
</feature>
<dbReference type="InterPro" id="IPR027417">
    <property type="entry name" value="P-loop_NTPase"/>
</dbReference>
<reference evidence="5" key="1">
    <citation type="submission" date="2021-11" db="EMBL/GenBank/DDBJ databases">
        <authorList>
            <consortium name="Genoscope - CEA"/>
            <person name="William W."/>
        </authorList>
    </citation>
    <scope>NUCLEOTIDE SEQUENCE</scope>
</reference>
<sequence>MELDSTTPSYVQPALRALYKDENVKRCGAQLAVASKEEECYVAAAYDDNGELTHLRRFVRCGARAARLYAVAHKEAGSLGNASDASEKNGCVILKPSACSSGECASTIELFRRENDDVFARTMGEVLGEGGDFERQLRRRGVVEKGARKQLAATLENYDNDEVKRTIQALRSVKVENDAWYPQPDPSLDLMRCLVDVDGGAHWPVLLSKPGSSVFAEPVHYALSLLLEHCALPLTARDALALDASALSKRVGSDEEAQNLRKQLMQGQHVASSEGEADAAARDLLIVAEALVSSVCRQGYDTPVVDAEALKTIKTPSVRRAAAHADEILVMVVRRGSERFENVQPWLILGELAVAALSYVSEPPAGSTDRERKTLVTIAQRLVNGLAKALQKKKFVPVPKDALSVLEKPWDKPSFLEDERVRYSSLALAAHGMIVNPITGQELDVMRQCVGLHVEARDRRLADDAAFEDALSAFAEKVSLRSRVFVHDGVRDRACDVVRVNGDGTYDVKPIEENAKTLRDVPRVKLAAEPLLVIGDPAGGKTTFAKQLLTWTLRKEVTYLVPVLVRVCDVVRLLASDLPDATEPLVWAYLRRSSGETTWRFYETARTQKRLLLLLDGFDEGGVLGDRLEREIGEFYMAHPLVVTSRDMKCLRGSTFQRFRRVRVLQLDHEQVKAIAKQRLNEEDLASFLEKLRINSSLSRMARNPLLLSVTLTVFEESVESMGDDSLTRGRVYEIALTAMLGRLDGVDALLARRLFRRIAWVAHSHERGRGTRDFGDTLAKTAAQTLDDSDAALEAWSTISDAAQRGRLPLISWFTERGRDRYRFAHLTFQEFLAAEHVVKEFEHDNDCASRVARLATHPSGRPGALFERGWWQQVVQMFGDLASDAYRQALAEATLGGAQSVDLDACVGDRNVATLVALLPPGRALESLRISDGGIARAGASQLAPGIQSVGRRLRVLDLAGNLLDGPAATILCDALANSPLQILDLASNRLCVGETKREGFDQETFHSRKRGGSGQSKLYLDYMHAAWVPDLSGVEACVQLARSTTTLRALDLRSNGLTEKAGNLLASLFDDARHVREVCGIDVKRLRTGRCVLLAPAGELAESEEEQRQLETGDRVEARFQGGRRFYPAVVVRAHNDAHVDLAYVDLQDRVVRREDRVPRRMVRPATTGPPRRLEAGGCVVLAAALERAGPAAKGALKELRLARQALAFDLDSWDAPSCLDSKSHSTGINPNPVKRLIAALASFPRVEVVDCRDSMDPGAHVGEALAAAAVERNWVTLGLGAALLDVAAIRSQEESLRVRGALRDGGVGAVARLAENVTSLRVSTAGVSSAGLERLVAKAKHTTLATINGLDVARFRAEGPTLLTLDFSDASLDRATARMVLRLLEGCVSLETLNFNGSDLMPCAHPHPMTPEVFGSGHLCNACASHHGLAVDLNLACRVCDHDTCGAAWRSRDVVDDLADALSKLGTHLKHLSLKNCCFGMMDGPIAVKPFEHLGQVLGDDMLTLESIDLSENEWSAPRLTRWCAESLMDDAADDPPANDDDEGDAADARWHRRARQWARAVDAEASSSDADDANDDAVDRAYSRQRIPLAAGFPAIARGLAKAPSLQRCSVDGPWALDLAALRASSGTTIEAEACFVGPDTTDYRAIHVGSQNATDPRTAAIYPLARLANVRLFSEAFKQLAQRSEYPRHLICRLHALPPLCHEAGQQCLLDLFDALDVLEVGSLDLELKALRDGATSTLDVSVERLEKRWPALEGEAEGVTAARRERSALEGSKCCGRLVAAAITTAARIVEVDCRGVALGEAASDVAAAARRHLSLRKLNGVSTDAPPTPHLSFARRRIGDAGALALGRDLERSRHALESLDLRDCSLGPAGIAAILHGLSRRRSGDPPRRDVNPRVLNLERNDIGDVGMHALARHLRDDARLETLQLRGCHLPRSTTRAMSEFGLAFEANVGLVTLDLRGARTPAQLARGLRRTVEKRPTVAPQPEVWTTLLLCLNRNGLRCDEDALNVVFGFARRRRQLLLNDEAEALADLFPLRSAEARSLVDRLDAGEFDHDDDEDLAEINTLLSRLDERDQRSVTRAYWVLRAREHPPEDFDAFANEGPPDDSEDSSSSDDEEDDGMDVTAGGED</sequence>
<evidence type="ECO:0000313" key="6">
    <source>
        <dbReference type="Proteomes" id="UP000789595"/>
    </source>
</evidence>
<dbReference type="SUPFAM" id="SSF52540">
    <property type="entry name" value="P-loop containing nucleoside triphosphate hydrolases"/>
    <property type="match status" value="1"/>
</dbReference>
<dbReference type="PANTHER" id="PTHR24113:SF12">
    <property type="entry name" value="RAN GTPASE-ACTIVATING PROTEIN 1"/>
    <property type="match status" value="1"/>
</dbReference>
<evidence type="ECO:0000256" key="3">
    <source>
        <dbReference type="ARBA" id="ARBA00022737"/>
    </source>
</evidence>
<dbReference type="Proteomes" id="UP000789595">
    <property type="component" value="Unassembled WGS sequence"/>
</dbReference>
<name>A0A8J2SE88_9STRA</name>
<dbReference type="OrthoDB" id="416221at2759"/>
<proteinExistence type="predicted"/>
<keyword evidence="1" id="KW-0343">GTPase activation</keyword>
<dbReference type="Gene3D" id="3.40.50.300">
    <property type="entry name" value="P-loop containing nucleotide triphosphate hydrolases"/>
    <property type="match status" value="1"/>
</dbReference>
<evidence type="ECO:0000256" key="1">
    <source>
        <dbReference type="ARBA" id="ARBA00022468"/>
    </source>
</evidence>
<feature type="compositionally biased region" description="Acidic residues" evidence="4">
    <location>
        <begin position="2111"/>
        <end position="2137"/>
    </location>
</feature>
<keyword evidence="6" id="KW-1185">Reference proteome</keyword>
<dbReference type="GO" id="GO:0006913">
    <property type="term" value="P:nucleocytoplasmic transport"/>
    <property type="evidence" value="ECO:0007669"/>
    <property type="project" value="TreeGrafter"/>
</dbReference>
<dbReference type="GO" id="GO:0005829">
    <property type="term" value="C:cytosol"/>
    <property type="evidence" value="ECO:0007669"/>
    <property type="project" value="TreeGrafter"/>
</dbReference>
<protein>
    <recommendedName>
        <fullName evidence="7">NACHT domain-containing protein</fullName>
    </recommendedName>
</protein>
<dbReference type="InterPro" id="IPR027038">
    <property type="entry name" value="RanGap"/>
</dbReference>
<accession>A0A8J2SE88</accession>
<gene>
    <name evidence="5" type="ORF">PECAL_3P11130</name>
</gene>
<keyword evidence="2" id="KW-0433">Leucine-rich repeat</keyword>
<evidence type="ECO:0000256" key="4">
    <source>
        <dbReference type="SAM" id="MobiDB-lite"/>
    </source>
</evidence>
<evidence type="ECO:0008006" key="7">
    <source>
        <dbReference type="Google" id="ProtNLM"/>
    </source>
</evidence>
<dbReference type="InterPro" id="IPR001611">
    <property type="entry name" value="Leu-rich_rpt"/>
</dbReference>
<dbReference type="GO" id="GO:0048471">
    <property type="term" value="C:perinuclear region of cytoplasm"/>
    <property type="evidence" value="ECO:0007669"/>
    <property type="project" value="TreeGrafter"/>
</dbReference>
<feature type="region of interest" description="Disordered" evidence="4">
    <location>
        <begin position="1535"/>
        <end position="1554"/>
    </location>
</feature>
<dbReference type="PANTHER" id="PTHR24113">
    <property type="entry name" value="RAN GTPASE-ACTIVATING PROTEIN 1"/>
    <property type="match status" value="1"/>
</dbReference>
<organism evidence="5 6">
    <name type="scientific">Pelagomonas calceolata</name>
    <dbReference type="NCBI Taxonomy" id="35677"/>
    <lineage>
        <taxon>Eukaryota</taxon>
        <taxon>Sar</taxon>
        <taxon>Stramenopiles</taxon>
        <taxon>Ochrophyta</taxon>
        <taxon>Pelagophyceae</taxon>
        <taxon>Pelagomonadales</taxon>
        <taxon>Pelagomonadaceae</taxon>
        <taxon>Pelagomonas</taxon>
    </lineage>
</organism>
<evidence type="ECO:0000256" key="2">
    <source>
        <dbReference type="ARBA" id="ARBA00022614"/>
    </source>
</evidence>
<dbReference type="InterPro" id="IPR032675">
    <property type="entry name" value="LRR_dom_sf"/>
</dbReference>
<feature type="region of interest" description="Disordered" evidence="4">
    <location>
        <begin position="2101"/>
        <end position="2137"/>
    </location>
</feature>
<dbReference type="GO" id="GO:0031267">
    <property type="term" value="F:small GTPase binding"/>
    <property type="evidence" value="ECO:0007669"/>
    <property type="project" value="TreeGrafter"/>
</dbReference>
<keyword evidence="3" id="KW-0677">Repeat</keyword>
<dbReference type="Pfam" id="PF13516">
    <property type="entry name" value="LRR_6"/>
    <property type="match status" value="2"/>
</dbReference>
<dbReference type="Gene3D" id="3.80.10.10">
    <property type="entry name" value="Ribonuclease Inhibitor"/>
    <property type="match status" value="3"/>
</dbReference>
<dbReference type="GO" id="GO:0005634">
    <property type="term" value="C:nucleus"/>
    <property type="evidence" value="ECO:0007669"/>
    <property type="project" value="TreeGrafter"/>
</dbReference>
<dbReference type="EMBL" id="CAKKNE010000003">
    <property type="protein sequence ID" value="CAH0371183.1"/>
    <property type="molecule type" value="Genomic_DNA"/>
</dbReference>
<dbReference type="SMART" id="SM00368">
    <property type="entry name" value="LRR_RI"/>
    <property type="match status" value="5"/>
</dbReference>
<dbReference type="GO" id="GO:0005096">
    <property type="term" value="F:GTPase activator activity"/>
    <property type="evidence" value="ECO:0007669"/>
    <property type="project" value="UniProtKB-KW"/>
</dbReference>
<dbReference type="CDD" id="cd04508">
    <property type="entry name" value="Tudor_SF"/>
    <property type="match status" value="1"/>
</dbReference>
<dbReference type="SUPFAM" id="SSF52047">
    <property type="entry name" value="RNI-like"/>
    <property type="match status" value="2"/>
</dbReference>
<dbReference type="Gene3D" id="2.30.30.140">
    <property type="match status" value="1"/>
</dbReference>